<dbReference type="AlphaFoldDB" id="A0A941GPK0"/>
<name>A0A941GPK0_9CHRO</name>
<evidence type="ECO:0000313" key="1">
    <source>
        <dbReference type="EMBL" id="MBR8827979.1"/>
    </source>
</evidence>
<dbReference type="EMBL" id="JADQBC010000050">
    <property type="protein sequence ID" value="MBR8827979.1"/>
    <property type="molecule type" value="Genomic_DNA"/>
</dbReference>
<organism evidence="1 2">
    <name type="scientific">Gomphosphaeria aponina SAG 52.96 = DSM 107014</name>
    <dbReference type="NCBI Taxonomy" id="1521640"/>
    <lineage>
        <taxon>Bacteria</taxon>
        <taxon>Bacillati</taxon>
        <taxon>Cyanobacteriota</taxon>
        <taxon>Cyanophyceae</taxon>
        <taxon>Oscillatoriophycideae</taxon>
        <taxon>Chroococcales</taxon>
        <taxon>Gomphosphaeriaceae</taxon>
        <taxon>Gomphosphaeria</taxon>
    </lineage>
</organism>
<dbReference type="Pfam" id="PF11103">
    <property type="entry name" value="DUF2887"/>
    <property type="match status" value="1"/>
</dbReference>
<accession>A0A941GPK0</accession>
<comment type="caution">
    <text evidence="1">The sequence shown here is derived from an EMBL/GenBank/DDBJ whole genome shotgun (WGS) entry which is preliminary data.</text>
</comment>
<protein>
    <submittedName>
        <fullName evidence="1">DUF2887 domain-containing protein</fullName>
    </submittedName>
</protein>
<reference evidence="1" key="1">
    <citation type="submission" date="2021-02" db="EMBL/GenBank/DDBJ databases">
        <title>Metagenome analyses of Stigonema ocellatum DSM 106950, Chlorogloea purpurea SAG 13.99 and Gomphosphaeria aponina DSM 107014.</title>
        <authorList>
            <person name="Marter P."/>
            <person name="Huang S."/>
        </authorList>
    </citation>
    <scope>NUCLEOTIDE SEQUENCE</scope>
    <source>
        <strain evidence="1">JP213</strain>
    </source>
</reference>
<proteinExistence type="predicted"/>
<sequence length="57" mass="6711">MICLPREEANAYRFDSFEIKQTASRIDGLFVPLEENSNNISSHWKKSIKLISLYYSR</sequence>
<gene>
    <name evidence="1" type="ORF">DSM107014_08780</name>
</gene>
<dbReference type="Proteomes" id="UP000767446">
    <property type="component" value="Unassembled WGS sequence"/>
</dbReference>
<evidence type="ECO:0000313" key="2">
    <source>
        <dbReference type="Proteomes" id="UP000767446"/>
    </source>
</evidence>
<dbReference type="InterPro" id="IPR022573">
    <property type="entry name" value="DUF2887"/>
</dbReference>